<dbReference type="Proteomes" id="UP000503399">
    <property type="component" value="Chromosome"/>
</dbReference>
<evidence type="ECO:0000313" key="3">
    <source>
        <dbReference type="EMBL" id="CAB1129381.1"/>
    </source>
</evidence>
<organism evidence="3 4">
    <name type="scientific">Candidatus Hydrogenisulfobacillus filiaventi</name>
    <dbReference type="NCBI Taxonomy" id="2707344"/>
    <lineage>
        <taxon>Bacteria</taxon>
        <taxon>Bacillati</taxon>
        <taxon>Bacillota</taxon>
        <taxon>Clostridia</taxon>
        <taxon>Eubacteriales</taxon>
        <taxon>Clostridiales Family XVII. Incertae Sedis</taxon>
        <taxon>Candidatus Hydrogenisulfobacillus</taxon>
    </lineage>
</organism>
<keyword evidence="2" id="KW-1133">Transmembrane helix</keyword>
<sequence>MVVAWARARRRGEKLPPASHSFRLQGLWALAEADLRGRRRQEAGWLYGLQLVVAAGGTAALAFGPRFLTGAWVTLAWCAGVCGTAGGSIHRRLLAVQLPGLVFNLAFPGPAAPGGGAEQAFAGRIGRRHRPPGRRRPGAEPGAGG</sequence>
<keyword evidence="4" id="KW-1185">Reference proteome</keyword>
<feature type="compositionally biased region" description="Basic residues" evidence="1">
    <location>
        <begin position="125"/>
        <end position="136"/>
    </location>
</feature>
<evidence type="ECO:0000313" key="4">
    <source>
        <dbReference type="Proteomes" id="UP000503399"/>
    </source>
</evidence>
<name>A0A6F8ZIV5_9FIRM</name>
<gene>
    <name evidence="3" type="ORF">R50_1884</name>
</gene>
<keyword evidence="2" id="KW-0472">Membrane</keyword>
<proteinExistence type="predicted"/>
<reference evidence="3 4" key="1">
    <citation type="submission" date="2020-02" db="EMBL/GenBank/DDBJ databases">
        <authorList>
            <person name="Hogendoorn C."/>
        </authorList>
    </citation>
    <scope>NUCLEOTIDE SEQUENCE [LARGE SCALE GENOMIC DNA]</scope>
    <source>
        <strain evidence="3">R501</strain>
    </source>
</reference>
<dbReference type="KEGG" id="hfv:R50_1884"/>
<evidence type="ECO:0000256" key="1">
    <source>
        <dbReference type="SAM" id="MobiDB-lite"/>
    </source>
</evidence>
<keyword evidence="2" id="KW-0812">Transmembrane</keyword>
<feature type="transmembrane region" description="Helical" evidence="2">
    <location>
        <begin position="70"/>
        <end position="89"/>
    </location>
</feature>
<dbReference type="EMBL" id="LR778114">
    <property type="protein sequence ID" value="CAB1129381.1"/>
    <property type="molecule type" value="Genomic_DNA"/>
</dbReference>
<evidence type="ECO:0000256" key="2">
    <source>
        <dbReference type="SAM" id="Phobius"/>
    </source>
</evidence>
<feature type="region of interest" description="Disordered" evidence="1">
    <location>
        <begin position="115"/>
        <end position="145"/>
    </location>
</feature>
<dbReference type="AlphaFoldDB" id="A0A6F8ZIV5"/>
<protein>
    <submittedName>
        <fullName evidence="3">Uncharacterized protein</fullName>
    </submittedName>
</protein>
<feature type="transmembrane region" description="Helical" evidence="2">
    <location>
        <begin position="45"/>
        <end position="64"/>
    </location>
</feature>
<accession>A0A6F8ZIV5</accession>